<keyword evidence="3" id="KW-0548">Nucleotidyltransferase</keyword>
<proteinExistence type="predicted"/>
<evidence type="ECO:0000256" key="1">
    <source>
        <dbReference type="ARBA" id="ARBA00012524"/>
    </source>
</evidence>
<protein>
    <recommendedName>
        <fullName evidence="1">citrate lyase holo-[acyl-carrier protein] synthase</fullName>
        <ecNumber evidence="1">2.7.7.61</ecNumber>
    </recommendedName>
</protein>
<dbReference type="Proteomes" id="UP000190135">
    <property type="component" value="Unassembled WGS sequence"/>
</dbReference>
<keyword evidence="6" id="KW-1185">Reference proteome</keyword>
<evidence type="ECO:0000256" key="2">
    <source>
        <dbReference type="ARBA" id="ARBA00022679"/>
    </source>
</evidence>
<dbReference type="EC" id="2.7.7.61" evidence="1"/>
<dbReference type="EMBL" id="FUXL01000002">
    <property type="protein sequence ID" value="SJZ69447.1"/>
    <property type="molecule type" value="Genomic_DNA"/>
</dbReference>
<evidence type="ECO:0000313" key="5">
    <source>
        <dbReference type="EMBL" id="SJZ69447.1"/>
    </source>
</evidence>
<keyword evidence="2" id="KW-0808">Transferase</keyword>
<dbReference type="NCBIfam" id="TIGR03124">
    <property type="entry name" value="citrate_citX"/>
    <property type="match status" value="1"/>
</dbReference>
<comment type="catalytic activity">
    <reaction evidence="4">
        <text>apo-[citrate lyase ACP] + 2'-(5''-triphospho-alpha-D-ribosyl)-3'-dephospho-CoA = holo-[citrate lyase ACP] + diphosphate</text>
        <dbReference type="Rhea" id="RHEA:16333"/>
        <dbReference type="Rhea" id="RHEA-COMP:10157"/>
        <dbReference type="Rhea" id="RHEA-COMP:10158"/>
        <dbReference type="ChEBI" id="CHEBI:29999"/>
        <dbReference type="ChEBI" id="CHEBI:33019"/>
        <dbReference type="ChEBI" id="CHEBI:61378"/>
        <dbReference type="ChEBI" id="CHEBI:82683"/>
        <dbReference type="EC" id="2.7.7.61"/>
    </reaction>
</comment>
<reference evidence="5 6" key="1">
    <citation type="submission" date="2017-02" db="EMBL/GenBank/DDBJ databases">
        <authorList>
            <person name="Peterson S.W."/>
        </authorList>
    </citation>
    <scope>NUCLEOTIDE SEQUENCE [LARGE SCALE GENOMIC DNA]</scope>
    <source>
        <strain evidence="5 6">USBA 369</strain>
    </source>
</reference>
<name>A0A1T4MRJ0_9HYPH</name>
<gene>
    <name evidence="5" type="ORF">SAMN05428963_102246</name>
</gene>
<dbReference type="Pfam" id="PF03802">
    <property type="entry name" value="CitX"/>
    <property type="match status" value="1"/>
</dbReference>
<evidence type="ECO:0000313" key="6">
    <source>
        <dbReference type="Proteomes" id="UP000190135"/>
    </source>
</evidence>
<dbReference type="RefSeq" id="WP_207552878.1">
    <property type="nucleotide sequence ID" value="NZ_FUXL01000002.1"/>
</dbReference>
<dbReference type="GO" id="GO:0050519">
    <property type="term" value="F:holo-citrate lyase synthase activity"/>
    <property type="evidence" value="ECO:0007669"/>
    <property type="project" value="UniProtKB-EC"/>
</dbReference>
<dbReference type="InterPro" id="IPR005551">
    <property type="entry name" value="CitX"/>
</dbReference>
<dbReference type="STRING" id="1365950.SAMN05428963_102246"/>
<sequence>MTWSVDIGGRGDSHARPITLEEMLAAREARVERQGAMLARFHRPLVSLTLVMPGAVKNPPFATPLLAAAIEQVRAAARGCGWTILAEERIAAGTGPEALVVIDAEAADIKRAMTAIEETHELGRLWDLDVIALGELSISRRALGLPVRRCLVCGEAAHVCARSRRHPVEELFSIVAEKAHASLGFGGD</sequence>
<evidence type="ECO:0000256" key="4">
    <source>
        <dbReference type="ARBA" id="ARBA00048574"/>
    </source>
</evidence>
<dbReference type="GO" id="GO:0051191">
    <property type="term" value="P:prosthetic group biosynthetic process"/>
    <property type="evidence" value="ECO:0007669"/>
    <property type="project" value="InterPro"/>
</dbReference>
<organism evidence="5 6">
    <name type="scientific">Consotaella salsifontis</name>
    <dbReference type="NCBI Taxonomy" id="1365950"/>
    <lineage>
        <taxon>Bacteria</taxon>
        <taxon>Pseudomonadati</taxon>
        <taxon>Pseudomonadota</taxon>
        <taxon>Alphaproteobacteria</taxon>
        <taxon>Hyphomicrobiales</taxon>
        <taxon>Aurantimonadaceae</taxon>
        <taxon>Consotaella</taxon>
    </lineage>
</organism>
<accession>A0A1T4MRJ0</accession>
<evidence type="ECO:0000256" key="3">
    <source>
        <dbReference type="ARBA" id="ARBA00022695"/>
    </source>
</evidence>
<dbReference type="AlphaFoldDB" id="A0A1T4MRJ0"/>